<dbReference type="eggNOG" id="COG4980">
    <property type="taxonomic scope" value="Bacteria"/>
</dbReference>
<dbReference type="STRING" id="1384057.CD33_02020"/>
<dbReference type="AlphaFoldDB" id="A0A0A3I2U4"/>
<evidence type="ECO:0000313" key="1">
    <source>
        <dbReference type="EMBL" id="KGR77785.1"/>
    </source>
</evidence>
<evidence type="ECO:0008006" key="3">
    <source>
        <dbReference type="Google" id="ProtNLM"/>
    </source>
</evidence>
<evidence type="ECO:0000313" key="2">
    <source>
        <dbReference type="Proteomes" id="UP000030408"/>
    </source>
</evidence>
<dbReference type="OrthoDB" id="2353585at2"/>
<proteinExistence type="predicted"/>
<organism evidence="1 2">
    <name type="scientific">Ureibacillus sinduriensis BLB-1 = JCM 15800</name>
    <dbReference type="NCBI Taxonomy" id="1384057"/>
    <lineage>
        <taxon>Bacteria</taxon>
        <taxon>Bacillati</taxon>
        <taxon>Bacillota</taxon>
        <taxon>Bacilli</taxon>
        <taxon>Bacillales</taxon>
        <taxon>Caryophanaceae</taxon>
        <taxon>Ureibacillus</taxon>
    </lineage>
</organism>
<comment type="caution">
    <text evidence="1">The sequence shown here is derived from an EMBL/GenBank/DDBJ whole genome shotgun (WGS) entry which is preliminary data.</text>
</comment>
<dbReference type="Proteomes" id="UP000030408">
    <property type="component" value="Unassembled WGS sequence"/>
</dbReference>
<sequence>MSESKLVKSILAGAIIGAVASMFDRKTREHTIETTKKMKDHVVYYAKNRDELQQLIEQKVEAAQKIYVNTSENINAIVSKIEEVKQIPNSVQNNNIDKKSEIILPENLN</sequence>
<gene>
    <name evidence="1" type="ORF">CD33_02020</name>
</gene>
<reference evidence="1 2" key="1">
    <citation type="submission" date="2014-02" db="EMBL/GenBank/DDBJ databases">
        <title>Draft genome sequence of Lysinibacillus sinduriensis JCM 15800.</title>
        <authorList>
            <person name="Zhang F."/>
            <person name="Wang G."/>
            <person name="Zhang L."/>
        </authorList>
    </citation>
    <scope>NUCLEOTIDE SEQUENCE [LARGE SCALE GENOMIC DNA]</scope>
    <source>
        <strain evidence="1 2">JCM 15800</strain>
    </source>
</reference>
<dbReference type="RefSeq" id="WP_036197652.1">
    <property type="nucleotide sequence ID" value="NZ_AVCY01000021.1"/>
</dbReference>
<accession>A0A0A3I2U4</accession>
<name>A0A0A3I2U4_9BACL</name>
<dbReference type="EMBL" id="JPVO01000035">
    <property type="protein sequence ID" value="KGR77785.1"/>
    <property type="molecule type" value="Genomic_DNA"/>
</dbReference>
<protein>
    <recommendedName>
        <fullName evidence="3">Gas vesicle protein</fullName>
    </recommendedName>
</protein>
<keyword evidence="2" id="KW-1185">Reference proteome</keyword>